<keyword evidence="13" id="KW-1185">Reference proteome</keyword>
<keyword evidence="4" id="KW-0276">Fatty acid metabolism</keyword>
<dbReference type="InterPro" id="IPR013968">
    <property type="entry name" value="PKS_KR"/>
</dbReference>
<evidence type="ECO:0000313" key="13">
    <source>
        <dbReference type="Proteomes" id="UP000886998"/>
    </source>
</evidence>
<keyword evidence="8" id="KW-0275">Fatty acid biosynthesis</keyword>
<dbReference type="InterPro" id="IPR050091">
    <property type="entry name" value="PKS_NRPS_Biosynth_Enz"/>
</dbReference>
<keyword evidence="3" id="KW-0444">Lipid biosynthesis</keyword>
<dbReference type="InterPro" id="IPR036291">
    <property type="entry name" value="NAD(P)-bd_dom_sf"/>
</dbReference>
<dbReference type="Pfam" id="PF08659">
    <property type="entry name" value="KR"/>
    <property type="match status" value="1"/>
</dbReference>
<name>A0A8X6YRV9_9ARAC</name>
<sequence length="531" mass="59401">MENQTVRNFKEVCAPKVTATENLDTLSRDLCPQLQWFVCFSSVSCGRGNAGQTNYGYANSVMERICEQRTQEGLPGLAIQWGPIGDVGILQDTVGSDVVISGMISQSIRSCLSALDKFLQQKHPVVLSCIPHLPEEFSSSKKSKRSILSAVGKIFGISDISSMNKELSLLELGIDSLIEVELRHLLERECDLILVASEIRKLTIKDLGILEGHLYIEDNTETPDTKVAVSYDIEEAPLFSDVQDNSRLIPKNTIVRLNTVKRGIPLFIVHPIEGTVGILYSLAQLIAVPVFGIQYTSEAPKDSSEKVAAWYWELIQKQNVGNTISLAGYSLGAFLVFEMVLQAESKPLQYPEIQNIIFLDGSPAVVNAYTKKYQSPGVQREVDLLFAFVMILGIEINSLEFKRELMNLSSTSERIKCTAQKLKKHYRNMTLEDLQEAFDLFYKKVMMAIQYSPKRKLRNDVMLIKSEKSLYVSGNISESFDLEKNCDGHISVHTVKGSHKTFIEGEGTEEVARLLNDILSEILPDMRLSKT</sequence>
<feature type="domain" description="Thioesterase" evidence="10">
    <location>
        <begin position="265"/>
        <end position="518"/>
    </location>
</feature>
<reference evidence="12" key="1">
    <citation type="submission" date="2020-08" db="EMBL/GenBank/DDBJ databases">
        <title>Multicomponent nature underlies the extraordinary mechanical properties of spider dragline silk.</title>
        <authorList>
            <person name="Kono N."/>
            <person name="Nakamura H."/>
            <person name="Mori M."/>
            <person name="Yoshida Y."/>
            <person name="Ohtoshi R."/>
            <person name="Malay A.D."/>
            <person name="Moran D.A.P."/>
            <person name="Tomita M."/>
            <person name="Numata K."/>
            <person name="Arakawa K."/>
        </authorList>
    </citation>
    <scope>NUCLEOTIDE SEQUENCE</scope>
</reference>
<dbReference type="OrthoDB" id="6433541at2759"/>
<dbReference type="SUPFAM" id="SSF47336">
    <property type="entry name" value="ACP-like"/>
    <property type="match status" value="1"/>
</dbReference>
<dbReference type="PANTHER" id="PTHR43775:SF7">
    <property type="entry name" value="FATTY ACID SYNTHASE"/>
    <property type="match status" value="1"/>
</dbReference>
<dbReference type="Gene3D" id="3.40.50.1820">
    <property type="entry name" value="alpha/beta hydrolase"/>
    <property type="match status" value="2"/>
</dbReference>
<dbReference type="InterPro" id="IPR001031">
    <property type="entry name" value="Thioesterase"/>
</dbReference>
<dbReference type="Gene3D" id="1.10.1200.10">
    <property type="entry name" value="ACP-like"/>
    <property type="match status" value="1"/>
</dbReference>
<evidence type="ECO:0000256" key="4">
    <source>
        <dbReference type="ARBA" id="ARBA00022832"/>
    </source>
</evidence>
<evidence type="ECO:0000259" key="10">
    <source>
        <dbReference type="Pfam" id="PF00975"/>
    </source>
</evidence>
<dbReference type="Proteomes" id="UP000886998">
    <property type="component" value="Unassembled WGS sequence"/>
</dbReference>
<evidence type="ECO:0000259" key="11">
    <source>
        <dbReference type="Pfam" id="PF08659"/>
    </source>
</evidence>
<organism evidence="12 13">
    <name type="scientific">Trichonephila inaurata madagascariensis</name>
    <dbReference type="NCBI Taxonomy" id="2747483"/>
    <lineage>
        <taxon>Eukaryota</taxon>
        <taxon>Metazoa</taxon>
        <taxon>Ecdysozoa</taxon>
        <taxon>Arthropoda</taxon>
        <taxon>Chelicerata</taxon>
        <taxon>Arachnida</taxon>
        <taxon>Araneae</taxon>
        <taxon>Araneomorphae</taxon>
        <taxon>Entelegynae</taxon>
        <taxon>Araneoidea</taxon>
        <taxon>Nephilidae</taxon>
        <taxon>Trichonephila</taxon>
        <taxon>Trichonephila inaurata</taxon>
    </lineage>
</organism>
<dbReference type="EC" id="3.1.2.14" evidence="1"/>
<evidence type="ECO:0000256" key="1">
    <source>
        <dbReference type="ARBA" id="ARBA00012480"/>
    </source>
</evidence>
<proteinExistence type="predicted"/>
<dbReference type="Pfam" id="PF00975">
    <property type="entry name" value="Thioesterase"/>
    <property type="match status" value="1"/>
</dbReference>
<dbReference type="Gene3D" id="3.40.50.720">
    <property type="entry name" value="NAD(P)-binding Rossmann-like Domain"/>
    <property type="match status" value="1"/>
</dbReference>
<keyword evidence="6" id="KW-0560">Oxidoreductase</keyword>
<evidence type="ECO:0000256" key="6">
    <source>
        <dbReference type="ARBA" id="ARBA00023002"/>
    </source>
</evidence>
<evidence type="ECO:0000256" key="3">
    <source>
        <dbReference type="ARBA" id="ARBA00022516"/>
    </source>
</evidence>
<dbReference type="GO" id="GO:0004312">
    <property type="term" value="F:fatty acid synthase activity"/>
    <property type="evidence" value="ECO:0007669"/>
    <property type="project" value="TreeGrafter"/>
</dbReference>
<dbReference type="SUPFAM" id="SSF53474">
    <property type="entry name" value="alpha/beta-Hydrolases"/>
    <property type="match status" value="1"/>
</dbReference>
<evidence type="ECO:0000256" key="8">
    <source>
        <dbReference type="ARBA" id="ARBA00023160"/>
    </source>
</evidence>
<keyword evidence="9" id="KW-0511">Multifunctional enzyme</keyword>
<dbReference type="GO" id="GO:0016491">
    <property type="term" value="F:oxidoreductase activity"/>
    <property type="evidence" value="ECO:0007669"/>
    <property type="project" value="UniProtKB-KW"/>
</dbReference>
<feature type="domain" description="Ketoreductase (KR)" evidence="11">
    <location>
        <begin position="2"/>
        <end position="85"/>
    </location>
</feature>
<keyword evidence="5" id="KW-0521">NADP</keyword>
<evidence type="ECO:0000256" key="2">
    <source>
        <dbReference type="ARBA" id="ARBA00022450"/>
    </source>
</evidence>
<keyword evidence="7" id="KW-0443">Lipid metabolism</keyword>
<accession>A0A8X6YRV9</accession>
<protein>
    <recommendedName>
        <fullName evidence="1">oleoyl-[acyl-carrier-protein] hydrolase</fullName>
        <ecNumber evidence="1">3.1.2.14</ecNumber>
    </recommendedName>
</protein>
<dbReference type="InterPro" id="IPR029058">
    <property type="entry name" value="AB_hydrolase_fold"/>
</dbReference>
<dbReference type="InterPro" id="IPR036736">
    <property type="entry name" value="ACP-like_sf"/>
</dbReference>
<keyword evidence="2" id="KW-0596">Phosphopantetheine</keyword>
<dbReference type="AlphaFoldDB" id="A0A8X6YRV9"/>
<evidence type="ECO:0000256" key="5">
    <source>
        <dbReference type="ARBA" id="ARBA00022857"/>
    </source>
</evidence>
<evidence type="ECO:0000313" key="12">
    <source>
        <dbReference type="EMBL" id="GFY74594.1"/>
    </source>
</evidence>
<evidence type="ECO:0000256" key="7">
    <source>
        <dbReference type="ARBA" id="ARBA00023098"/>
    </source>
</evidence>
<dbReference type="EMBL" id="BMAV01020834">
    <property type="protein sequence ID" value="GFY74594.1"/>
    <property type="molecule type" value="Genomic_DNA"/>
</dbReference>
<evidence type="ECO:0000256" key="9">
    <source>
        <dbReference type="ARBA" id="ARBA00023268"/>
    </source>
</evidence>
<dbReference type="GO" id="GO:0016297">
    <property type="term" value="F:fatty acyl-[ACP] hydrolase activity"/>
    <property type="evidence" value="ECO:0007669"/>
    <property type="project" value="UniProtKB-EC"/>
</dbReference>
<dbReference type="PANTHER" id="PTHR43775">
    <property type="entry name" value="FATTY ACID SYNTHASE"/>
    <property type="match status" value="1"/>
</dbReference>
<comment type="caution">
    <text evidence="12">The sequence shown here is derived from an EMBL/GenBank/DDBJ whole genome shotgun (WGS) entry which is preliminary data.</text>
</comment>
<dbReference type="GO" id="GO:0006633">
    <property type="term" value="P:fatty acid biosynthetic process"/>
    <property type="evidence" value="ECO:0007669"/>
    <property type="project" value="UniProtKB-KW"/>
</dbReference>
<dbReference type="SUPFAM" id="SSF51735">
    <property type="entry name" value="NAD(P)-binding Rossmann-fold domains"/>
    <property type="match status" value="1"/>
</dbReference>
<gene>
    <name evidence="12" type="primary">FASN</name>
    <name evidence="12" type="ORF">TNIN_83511</name>
</gene>